<evidence type="ECO:0000256" key="12">
    <source>
        <dbReference type="ARBA" id="ARBA00022683"/>
    </source>
</evidence>
<comment type="cofactor">
    <cofactor evidence="2 17 20">
        <name>Mg(2+)</name>
        <dbReference type="ChEBI" id="CHEBI:18420"/>
    </cofactor>
</comment>
<keyword evidence="14 17" id="KW-0418">Kinase</keyword>
<evidence type="ECO:0000256" key="20">
    <source>
        <dbReference type="PIRSR" id="PIRSR000732-3"/>
    </source>
</evidence>
<evidence type="ECO:0000256" key="19">
    <source>
        <dbReference type="PIRSR" id="PIRSR000732-2"/>
    </source>
</evidence>
<evidence type="ECO:0000256" key="7">
    <source>
        <dbReference type="ARBA" id="ARBA00016544"/>
    </source>
</evidence>
<dbReference type="RefSeq" id="WP_126704091.1">
    <property type="nucleotide sequence ID" value="NZ_CP034593.1"/>
</dbReference>
<proteinExistence type="inferred from homology"/>
<keyword evidence="11 17" id="KW-0808">Transferase</keyword>
<feature type="active site" description="Proton donor" evidence="18">
    <location>
        <position position="486"/>
    </location>
</feature>
<evidence type="ECO:0000256" key="1">
    <source>
        <dbReference type="ARBA" id="ARBA00000683"/>
    </source>
</evidence>
<comment type="subcellular location">
    <subcellularLocation>
        <location evidence="4 17">Cytoplasm</location>
    </subcellularLocation>
</comment>
<dbReference type="GO" id="GO:0009401">
    <property type="term" value="P:phosphoenolpyruvate-dependent sugar phosphotransferase system"/>
    <property type="evidence" value="ECO:0007669"/>
    <property type="project" value="UniProtKB-KW"/>
</dbReference>
<feature type="domain" description="PEP-utilising enzyme mobile" evidence="21">
    <location>
        <begin position="154"/>
        <end position="224"/>
    </location>
</feature>
<dbReference type="PIRSF" id="PIRSF000732">
    <property type="entry name" value="PTS_enzyme_I"/>
    <property type="match status" value="1"/>
</dbReference>
<dbReference type="GO" id="GO:0008965">
    <property type="term" value="F:phosphoenolpyruvate-protein phosphotransferase activity"/>
    <property type="evidence" value="ECO:0007669"/>
    <property type="project" value="UniProtKB-EC"/>
</dbReference>
<keyword evidence="8 17" id="KW-0813">Transport</keyword>
<dbReference type="InterPro" id="IPR023151">
    <property type="entry name" value="PEP_util_CS"/>
</dbReference>
<dbReference type="GO" id="GO:0005737">
    <property type="term" value="C:cytoplasm"/>
    <property type="evidence" value="ECO:0007669"/>
    <property type="project" value="UniProtKB-SubCell"/>
</dbReference>
<keyword evidence="15 17" id="KW-0460">Magnesium</keyword>
<dbReference type="Pfam" id="PF02896">
    <property type="entry name" value="PEP-utilizers_C"/>
    <property type="match status" value="1"/>
</dbReference>
<feature type="binding site" evidence="19">
    <location>
        <position position="327"/>
    </location>
    <ligand>
        <name>phosphoenolpyruvate</name>
        <dbReference type="ChEBI" id="CHEBI:58702"/>
    </ligand>
</feature>
<evidence type="ECO:0000256" key="10">
    <source>
        <dbReference type="ARBA" id="ARBA00022597"/>
    </source>
</evidence>
<keyword evidence="25" id="KW-1185">Reference proteome</keyword>
<evidence type="ECO:0000256" key="9">
    <source>
        <dbReference type="ARBA" id="ARBA00022490"/>
    </source>
</evidence>
<dbReference type="InterPro" id="IPR036618">
    <property type="entry name" value="PtsI_HPr-bd_sf"/>
</dbReference>
<dbReference type="GO" id="GO:0046872">
    <property type="term" value="F:metal ion binding"/>
    <property type="evidence" value="ECO:0007669"/>
    <property type="project" value="UniProtKB-KW"/>
</dbReference>
<evidence type="ECO:0000256" key="13">
    <source>
        <dbReference type="ARBA" id="ARBA00022723"/>
    </source>
</evidence>
<keyword evidence="9 17" id="KW-0963">Cytoplasm</keyword>
<evidence type="ECO:0000256" key="2">
    <source>
        <dbReference type="ARBA" id="ARBA00001946"/>
    </source>
</evidence>
<organism evidence="24 25">
    <name type="scientific">Flaviflexus ciconiae</name>
    <dbReference type="NCBI Taxonomy" id="2496867"/>
    <lineage>
        <taxon>Bacteria</taxon>
        <taxon>Bacillati</taxon>
        <taxon>Actinomycetota</taxon>
        <taxon>Actinomycetes</taxon>
        <taxon>Actinomycetales</taxon>
        <taxon>Actinomycetaceae</taxon>
        <taxon>Flaviflexus</taxon>
    </lineage>
</organism>
<feature type="binding site" evidence="19">
    <location>
        <begin position="438"/>
        <end position="439"/>
    </location>
    <ligand>
        <name>phosphoenolpyruvate</name>
        <dbReference type="ChEBI" id="CHEBI:58702"/>
    </ligand>
</feature>
<feature type="binding site" evidence="19">
    <location>
        <position position="291"/>
    </location>
    <ligand>
        <name>phosphoenolpyruvate</name>
        <dbReference type="ChEBI" id="CHEBI:58702"/>
    </ligand>
</feature>
<dbReference type="InterPro" id="IPR015813">
    <property type="entry name" value="Pyrv/PenolPyrv_kinase-like_dom"/>
</dbReference>
<evidence type="ECO:0000256" key="3">
    <source>
        <dbReference type="ARBA" id="ARBA00002728"/>
    </source>
</evidence>
<dbReference type="Proteomes" id="UP000280344">
    <property type="component" value="Chromosome"/>
</dbReference>
<feature type="domain" description="PEP-utilising enzyme C-terminal" evidence="22">
    <location>
        <begin position="250"/>
        <end position="523"/>
    </location>
</feature>
<comment type="similarity">
    <text evidence="5 17">Belongs to the PEP-utilizing enzyme family.</text>
</comment>
<dbReference type="Pfam" id="PF00391">
    <property type="entry name" value="PEP-utilizers"/>
    <property type="match status" value="1"/>
</dbReference>
<dbReference type="PANTHER" id="PTHR46244:SF3">
    <property type="entry name" value="PHOSPHOENOLPYRUVATE-PROTEIN PHOSPHOTRANSFERASE"/>
    <property type="match status" value="1"/>
</dbReference>
<reference evidence="24 25" key="1">
    <citation type="submission" date="2018-12" db="EMBL/GenBank/DDBJ databases">
        <title>Complete genome sequence of Flaviflexus sp. H23T48.</title>
        <authorList>
            <person name="Bae J.-W."/>
            <person name="Lee J.-Y."/>
        </authorList>
    </citation>
    <scope>NUCLEOTIDE SEQUENCE [LARGE SCALE GENOMIC DNA]</scope>
    <source>
        <strain evidence="24 25">H23T48</strain>
    </source>
</reference>
<dbReference type="InterPro" id="IPR000121">
    <property type="entry name" value="PEP_util_C"/>
</dbReference>
<dbReference type="EMBL" id="CP034593">
    <property type="protein sequence ID" value="AZQ77287.1"/>
    <property type="molecule type" value="Genomic_DNA"/>
</dbReference>
<evidence type="ECO:0000256" key="16">
    <source>
        <dbReference type="ARBA" id="ARBA00033235"/>
    </source>
</evidence>
<evidence type="ECO:0000256" key="6">
    <source>
        <dbReference type="ARBA" id="ARBA00012232"/>
    </source>
</evidence>
<dbReference type="InterPro" id="IPR050499">
    <property type="entry name" value="PEP-utilizing_PTS_enzyme"/>
</dbReference>
<evidence type="ECO:0000256" key="11">
    <source>
        <dbReference type="ARBA" id="ARBA00022679"/>
    </source>
</evidence>
<evidence type="ECO:0000259" key="21">
    <source>
        <dbReference type="Pfam" id="PF00391"/>
    </source>
</evidence>
<dbReference type="AlphaFoldDB" id="A0A3Q9G4M0"/>
<keyword evidence="13 17" id="KW-0479">Metal-binding</keyword>
<dbReference type="PROSITE" id="PS00742">
    <property type="entry name" value="PEP_ENZYMES_2"/>
    <property type="match status" value="1"/>
</dbReference>
<keyword evidence="10 17" id="KW-0762">Sugar transport</keyword>
<evidence type="ECO:0000259" key="22">
    <source>
        <dbReference type="Pfam" id="PF02896"/>
    </source>
</evidence>
<evidence type="ECO:0000259" key="23">
    <source>
        <dbReference type="Pfam" id="PF05524"/>
    </source>
</evidence>
<evidence type="ECO:0000313" key="24">
    <source>
        <dbReference type="EMBL" id="AZQ77287.1"/>
    </source>
</evidence>
<dbReference type="PANTHER" id="PTHR46244">
    <property type="entry name" value="PHOSPHOENOLPYRUVATE-PROTEIN PHOSPHOTRANSFERASE"/>
    <property type="match status" value="1"/>
</dbReference>
<keyword evidence="24" id="KW-0670">Pyruvate</keyword>
<dbReference type="InterPro" id="IPR008731">
    <property type="entry name" value="PTS_EIN"/>
</dbReference>
<name>A0A3Q9G4M0_9ACTO</name>
<keyword evidence="12 17" id="KW-0598">Phosphotransferase system</keyword>
<protein>
    <recommendedName>
        <fullName evidence="7 17">Phosphoenolpyruvate-protein phosphotransferase</fullName>
        <ecNumber evidence="6 17">2.7.3.9</ecNumber>
    </recommendedName>
    <alternativeName>
        <fullName evidence="16 17">Phosphotransferase system, enzyme I</fullName>
    </alternativeName>
</protein>
<comment type="catalytic activity">
    <reaction evidence="1 17">
        <text>L-histidyl-[protein] + phosphoenolpyruvate = N(pros)-phospho-L-histidyl-[protein] + pyruvate</text>
        <dbReference type="Rhea" id="RHEA:23880"/>
        <dbReference type="Rhea" id="RHEA-COMP:9745"/>
        <dbReference type="Rhea" id="RHEA-COMP:9746"/>
        <dbReference type="ChEBI" id="CHEBI:15361"/>
        <dbReference type="ChEBI" id="CHEBI:29979"/>
        <dbReference type="ChEBI" id="CHEBI:58702"/>
        <dbReference type="ChEBI" id="CHEBI:64837"/>
        <dbReference type="EC" id="2.7.3.9"/>
    </reaction>
</comment>
<dbReference type="Gene3D" id="3.20.20.60">
    <property type="entry name" value="Phosphoenolpyruvate-binding domains"/>
    <property type="match status" value="1"/>
</dbReference>
<dbReference type="InterPro" id="IPR036637">
    <property type="entry name" value="Phosphohistidine_dom_sf"/>
</dbReference>
<evidence type="ECO:0000256" key="5">
    <source>
        <dbReference type="ARBA" id="ARBA00007837"/>
    </source>
</evidence>
<feature type="binding site" evidence="20">
    <location>
        <position position="439"/>
    </location>
    <ligand>
        <name>Mg(2+)</name>
        <dbReference type="ChEBI" id="CHEBI:18420"/>
    </ligand>
</feature>
<evidence type="ECO:0000256" key="4">
    <source>
        <dbReference type="ARBA" id="ARBA00004496"/>
    </source>
</evidence>
<gene>
    <name evidence="24" type="primary">ptsP</name>
    <name evidence="24" type="ORF">EJ997_08045</name>
</gene>
<sequence>MQASLTLTGTPVVPGISYAKTAWARVVPEPADTAPDLPESERDAENERFLAASEAVADRLLTRAANTVGTASDILAVSAGFAKDKGWRKEVSKRIANGTPPVQAVTQATQMFVDVFRAQGGLMEERITDLVDMRNRVIAELEGHPEPGIPTPDEPIILLADDLAPADTAGLDPELILGIITRLGGPTSHTSIICRQLSIPCIVAARDLEKIPEDSMIIMDGDSGEYSLDPDVELATTLSEDDAKRRAHAREWTGPAQTKDEHPVELLANIQDRAGAERAEASQAAGIGLFRTELSFLNTPTEPSIDEQTDLYRSVFGRFPGAKIVVRTLDAGSDKPVAFASVPNEENPALGVRGLRTSGIDEGLLTRQIDAIVTASAEHDGPNWIMAPMVSTVSEARWFAGLIRERGLKAGIMIEVPAAAIMIDQFLEEVDFVSLGTNDLTQYVMAADRGNANLATYTDNWQPAVLTLINQVAQAGVRHGKPVGVCGEAAADPNLAAVLIGMGVTSLSMAPGAIAYVGSRLSEVTLQQCREAAEAVLHAPDPIKARQTAIAILQGKGTSA</sequence>
<dbReference type="PRINTS" id="PR01736">
    <property type="entry name" value="PHPHTRNFRASE"/>
</dbReference>
<evidence type="ECO:0000256" key="17">
    <source>
        <dbReference type="PIRNR" id="PIRNR000732"/>
    </source>
</evidence>
<evidence type="ECO:0000256" key="15">
    <source>
        <dbReference type="ARBA" id="ARBA00022842"/>
    </source>
</evidence>
<evidence type="ECO:0000313" key="25">
    <source>
        <dbReference type="Proteomes" id="UP000280344"/>
    </source>
</evidence>
<dbReference type="Gene3D" id="1.10.274.10">
    <property type="entry name" value="PtsI, HPr-binding domain"/>
    <property type="match status" value="1"/>
</dbReference>
<feature type="domain" description="Phosphotransferase system enzyme I N-terminal" evidence="23">
    <location>
        <begin position="8"/>
        <end position="126"/>
    </location>
</feature>
<dbReference type="EC" id="2.7.3.9" evidence="6 17"/>
<evidence type="ECO:0000256" key="18">
    <source>
        <dbReference type="PIRSR" id="PIRSR000732-1"/>
    </source>
</evidence>
<dbReference type="SUPFAM" id="SSF47831">
    <property type="entry name" value="Enzyme I of the PEP:sugar phosphotransferase system HPr-binding (sub)domain"/>
    <property type="match status" value="1"/>
</dbReference>
<dbReference type="InterPro" id="IPR008279">
    <property type="entry name" value="PEP-util_enz_mobile_dom"/>
</dbReference>
<dbReference type="InterPro" id="IPR006318">
    <property type="entry name" value="PTS_EI-like"/>
</dbReference>
<dbReference type="SUPFAM" id="SSF52009">
    <property type="entry name" value="Phosphohistidine domain"/>
    <property type="match status" value="1"/>
</dbReference>
<dbReference type="KEGG" id="flh:EJ997_08045"/>
<dbReference type="Gene3D" id="3.50.30.10">
    <property type="entry name" value="Phosphohistidine domain"/>
    <property type="match status" value="1"/>
</dbReference>
<dbReference type="InterPro" id="IPR024692">
    <property type="entry name" value="PTS_EI"/>
</dbReference>
<dbReference type="InterPro" id="IPR040442">
    <property type="entry name" value="Pyrv_kinase-like_dom_sf"/>
</dbReference>
<dbReference type="Pfam" id="PF05524">
    <property type="entry name" value="PEP-utilisers_N"/>
    <property type="match status" value="1"/>
</dbReference>
<dbReference type="GO" id="GO:0016301">
    <property type="term" value="F:kinase activity"/>
    <property type="evidence" value="ECO:0007669"/>
    <property type="project" value="UniProtKB-KW"/>
</dbReference>
<comment type="function">
    <text evidence="3 17">General (non sugar-specific) component of the phosphoenolpyruvate-dependent sugar phosphotransferase system (sugar PTS). This major carbohydrate active-transport system catalyzes the phosphorylation of incoming sugar substrates concomitantly with their translocation across the cell membrane. Enzyme I transfers the phosphoryl group from phosphoenolpyruvate (PEP) to the phosphoryl carrier protein (HPr).</text>
</comment>
<accession>A0A3Q9G4M0</accession>
<evidence type="ECO:0000256" key="14">
    <source>
        <dbReference type="ARBA" id="ARBA00022777"/>
    </source>
</evidence>
<evidence type="ECO:0000256" key="8">
    <source>
        <dbReference type="ARBA" id="ARBA00022448"/>
    </source>
</evidence>
<dbReference type="OrthoDB" id="9765468at2"/>
<feature type="active site" description="Tele-phosphohistidine intermediate" evidence="18">
    <location>
        <position position="189"/>
    </location>
</feature>
<feature type="binding site" evidence="19">
    <location>
        <position position="449"/>
    </location>
    <ligand>
        <name>phosphoenolpyruvate</name>
        <dbReference type="ChEBI" id="CHEBI:58702"/>
    </ligand>
</feature>
<feature type="binding site" evidence="20">
    <location>
        <position position="415"/>
    </location>
    <ligand>
        <name>Mg(2+)</name>
        <dbReference type="ChEBI" id="CHEBI:18420"/>
    </ligand>
</feature>
<dbReference type="SUPFAM" id="SSF51621">
    <property type="entry name" value="Phosphoenolpyruvate/pyruvate domain"/>
    <property type="match status" value="1"/>
</dbReference>
<dbReference type="NCBIfam" id="TIGR01417">
    <property type="entry name" value="PTS_I_fam"/>
    <property type="match status" value="1"/>
</dbReference>